<evidence type="ECO:0000313" key="4">
    <source>
        <dbReference type="EMBL" id="RUP49880.1"/>
    </source>
</evidence>
<dbReference type="AlphaFoldDB" id="A0A433DGA4"/>
<dbReference type="PANTHER" id="PTHR11011">
    <property type="entry name" value="MALE STERILITY PROTEIN 2-RELATED"/>
    <property type="match status" value="1"/>
</dbReference>
<evidence type="ECO:0000259" key="3">
    <source>
        <dbReference type="Pfam" id="PF07993"/>
    </source>
</evidence>
<dbReference type="GO" id="GO:0102965">
    <property type="term" value="F:alcohol-forming long-chain fatty acyl-CoA reductase activity"/>
    <property type="evidence" value="ECO:0007669"/>
    <property type="project" value="UniProtKB-EC"/>
</dbReference>
<dbReference type="EC" id="1.2.1.84" evidence="1"/>
<keyword evidence="1" id="KW-0444">Lipid biosynthesis</keyword>
<dbReference type="PANTHER" id="PTHR11011:SF45">
    <property type="entry name" value="FATTY ACYL-COA REDUCTASE CG8306-RELATED"/>
    <property type="match status" value="1"/>
</dbReference>
<keyword evidence="1" id="KW-0521">NADP</keyword>
<protein>
    <recommendedName>
        <fullName evidence="1">Fatty acyl-CoA reductase</fullName>
        <ecNumber evidence="1">1.2.1.84</ecNumber>
    </recommendedName>
</protein>
<dbReference type="SUPFAM" id="SSF51735">
    <property type="entry name" value="NAD(P)-binding Rossmann-fold domains"/>
    <property type="match status" value="1"/>
</dbReference>
<comment type="function">
    <text evidence="1">Catalyzes the reduction of fatty acyl-CoA to fatty alcohols.</text>
</comment>
<name>A0A433DGA4_9FUNG</name>
<accession>A0A433DGA4</accession>
<dbReference type="InterPro" id="IPR026055">
    <property type="entry name" value="FAR"/>
</dbReference>
<keyword evidence="1" id="KW-0472">Membrane</keyword>
<feature type="domain" description="Thioester reductase (TE)" evidence="3">
    <location>
        <begin position="16"/>
        <end position="50"/>
    </location>
</feature>
<feature type="compositionally biased region" description="Basic and acidic residues" evidence="2">
    <location>
        <begin position="220"/>
        <end position="230"/>
    </location>
</feature>
<dbReference type="GO" id="GO:0005777">
    <property type="term" value="C:peroxisome"/>
    <property type="evidence" value="ECO:0007669"/>
    <property type="project" value="TreeGrafter"/>
</dbReference>
<dbReference type="InterPro" id="IPR036291">
    <property type="entry name" value="NAD(P)-bd_dom_sf"/>
</dbReference>
<keyword evidence="1" id="KW-0812">Transmembrane</keyword>
<dbReference type="InterPro" id="IPR013120">
    <property type="entry name" value="FAR_NAD-bd"/>
</dbReference>
<evidence type="ECO:0000256" key="2">
    <source>
        <dbReference type="SAM" id="MobiDB-lite"/>
    </source>
</evidence>
<gene>
    <name evidence="4" type="ORF">BC936DRAFT_141135</name>
</gene>
<evidence type="ECO:0000256" key="1">
    <source>
        <dbReference type="RuleBase" id="RU363097"/>
    </source>
</evidence>
<keyword evidence="1" id="KW-0560">Oxidoreductase</keyword>
<organism evidence="4 5">
    <name type="scientific">Jimgerdemannia flammicorona</name>
    <dbReference type="NCBI Taxonomy" id="994334"/>
    <lineage>
        <taxon>Eukaryota</taxon>
        <taxon>Fungi</taxon>
        <taxon>Fungi incertae sedis</taxon>
        <taxon>Mucoromycota</taxon>
        <taxon>Mucoromycotina</taxon>
        <taxon>Endogonomycetes</taxon>
        <taxon>Endogonales</taxon>
        <taxon>Endogonaceae</taxon>
        <taxon>Jimgerdemannia</taxon>
    </lineage>
</organism>
<dbReference type="GO" id="GO:0035336">
    <property type="term" value="P:long-chain fatty-acyl-CoA metabolic process"/>
    <property type="evidence" value="ECO:0007669"/>
    <property type="project" value="TreeGrafter"/>
</dbReference>
<feature type="transmembrane region" description="Helical" evidence="1">
    <location>
        <begin position="12"/>
        <end position="32"/>
    </location>
</feature>
<dbReference type="Proteomes" id="UP000268093">
    <property type="component" value="Unassembled WGS sequence"/>
</dbReference>
<keyword evidence="5" id="KW-1185">Reference proteome</keyword>
<dbReference type="OrthoDB" id="429813at2759"/>
<dbReference type="Gene3D" id="3.40.50.720">
    <property type="entry name" value="NAD(P)-binding Rossmann-like Domain"/>
    <property type="match status" value="1"/>
</dbReference>
<comment type="similarity">
    <text evidence="1">Belongs to the fatty acyl-CoA reductase family.</text>
</comment>
<keyword evidence="1" id="KW-1133">Transmembrane helix</keyword>
<feature type="region of interest" description="Disordered" evidence="2">
    <location>
        <begin position="220"/>
        <end position="247"/>
    </location>
</feature>
<dbReference type="GO" id="GO:0080019">
    <property type="term" value="F:alcohol-forming very long-chain fatty acyl-CoA reductase activity"/>
    <property type="evidence" value="ECO:0007669"/>
    <property type="project" value="InterPro"/>
</dbReference>
<comment type="catalytic activity">
    <reaction evidence="1">
        <text>a long-chain fatty acyl-CoA + 2 NADPH + 2 H(+) = a long-chain primary fatty alcohol + 2 NADP(+) + CoA</text>
        <dbReference type="Rhea" id="RHEA:52716"/>
        <dbReference type="ChEBI" id="CHEBI:15378"/>
        <dbReference type="ChEBI" id="CHEBI:57287"/>
        <dbReference type="ChEBI" id="CHEBI:57783"/>
        <dbReference type="ChEBI" id="CHEBI:58349"/>
        <dbReference type="ChEBI" id="CHEBI:77396"/>
        <dbReference type="ChEBI" id="CHEBI:83139"/>
        <dbReference type="EC" id="1.2.1.84"/>
    </reaction>
</comment>
<dbReference type="EMBL" id="RBNI01001886">
    <property type="protein sequence ID" value="RUP49880.1"/>
    <property type="molecule type" value="Genomic_DNA"/>
</dbReference>
<proteinExistence type="inferred from homology"/>
<dbReference type="Pfam" id="PF07993">
    <property type="entry name" value="NAD_binding_4"/>
    <property type="match status" value="1"/>
</dbReference>
<comment type="caution">
    <text evidence="4">The sequence shown here is derived from an EMBL/GenBank/DDBJ whole genome shotgun (WGS) entry which is preliminary data.</text>
</comment>
<keyword evidence="1" id="KW-0443">Lipid metabolism</keyword>
<sequence>MSRIAEYYNNNKTIFITGVTGFVGMALVEKLLRRTNLSRIYVLVRNSTDHLEQTWRKHLPGRGDAQVWQGHTFGWRHWSPENGAHSHANRGVMSHNPLGRQHQSQSLDRYHFQRQHPSLSEPCRTCGNVVWQAGAFHLPFDRLRELPPPPFGNPETDLQKALEIGKNLVERLLVSRYPDLQTLSGVRDCDVFPRFRYRVRHLHLEKPSLYLGICQQERAQYHRRDPDRSGRQQHPRTRGLRHPGSRPRVHELLCSDVAPAAPERVLEVMPADRLLEIVYTEDVRHPQLAPGSRLLGPCAYEYFFDDAKTRQLIEMMSEKDKTVNVDVRVIADRWAYIGCLLV</sequence>
<evidence type="ECO:0000313" key="5">
    <source>
        <dbReference type="Proteomes" id="UP000268093"/>
    </source>
</evidence>
<reference evidence="4 5" key="1">
    <citation type="journal article" date="2018" name="New Phytol.">
        <title>Phylogenomics of Endogonaceae and evolution of mycorrhizas within Mucoromycota.</title>
        <authorList>
            <person name="Chang Y."/>
            <person name="Desiro A."/>
            <person name="Na H."/>
            <person name="Sandor L."/>
            <person name="Lipzen A."/>
            <person name="Clum A."/>
            <person name="Barry K."/>
            <person name="Grigoriev I.V."/>
            <person name="Martin F.M."/>
            <person name="Stajich J.E."/>
            <person name="Smith M.E."/>
            <person name="Bonito G."/>
            <person name="Spatafora J.W."/>
        </authorList>
    </citation>
    <scope>NUCLEOTIDE SEQUENCE [LARGE SCALE GENOMIC DNA]</scope>
    <source>
        <strain evidence="4 5">GMNB39</strain>
    </source>
</reference>
<feature type="compositionally biased region" description="Basic residues" evidence="2">
    <location>
        <begin position="231"/>
        <end position="247"/>
    </location>
</feature>